<dbReference type="InterPro" id="IPR017867">
    <property type="entry name" value="Tyr_phospatase_low_mol_wt"/>
</dbReference>
<dbReference type="EC" id="3.1.3.48" evidence="2"/>
<proteinExistence type="inferred from homology"/>
<evidence type="ECO:0000256" key="2">
    <source>
        <dbReference type="ARBA" id="ARBA00013064"/>
    </source>
</evidence>
<dbReference type="PANTHER" id="PTHR11717:SF7">
    <property type="entry name" value="LOW MOLECULAR WEIGHT PHOSPHOTYROSINE PROTEIN PHOSPHATASE"/>
    <property type="match status" value="1"/>
</dbReference>
<keyword evidence="3 7" id="KW-0378">Hydrolase</keyword>
<evidence type="ECO:0000256" key="1">
    <source>
        <dbReference type="ARBA" id="ARBA00011063"/>
    </source>
</evidence>
<keyword evidence="8" id="KW-1185">Reference proteome</keyword>
<dbReference type="Gene3D" id="3.40.50.2300">
    <property type="match status" value="1"/>
</dbReference>
<feature type="domain" description="Phosphotyrosine protein phosphatase I" evidence="6">
    <location>
        <begin position="4"/>
        <end position="152"/>
    </location>
</feature>
<evidence type="ECO:0000313" key="7">
    <source>
        <dbReference type="EMBL" id="MBB4104008.1"/>
    </source>
</evidence>
<dbReference type="CDD" id="cd16343">
    <property type="entry name" value="LMWPTP"/>
    <property type="match status" value="1"/>
</dbReference>
<comment type="similarity">
    <text evidence="1">Belongs to the low molecular weight phosphotyrosine protein phosphatase family.</text>
</comment>
<gene>
    <name evidence="7" type="ORF">GGQ66_002576</name>
</gene>
<reference evidence="7 8" key="1">
    <citation type="submission" date="2020-08" db="EMBL/GenBank/DDBJ databases">
        <title>Genomic Encyclopedia of Type Strains, Phase IV (KMG-IV): sequencing the most valuable type-strain genomes for metagenomic binning, comparative biology and taxonomic classification.</title>
        <authorList>
            <person name="Goeker M."/>
        </authorList>
    </citation>
    <scope>NUCLEOTIDE SEQUENCE [LARGE SCALE GENOMIC DNA]</scope>
    <source>
        <strain evidence="7 8">DSM 26385</strain>
    </source>
</reference>
<dbReference type="InterPro" id="IPR050438">
    <property type="entry name" value="LMW_PTPase"/>
</dbReference>
<feature type="active site" evidence="5">
    <location>
        <position position="16"/>
    </location>
</feature>
<protein>
    <recommendedName>
        <fullName evidence="2">protein-tyrosine-phosphatase</fullName>
        <ecNumber evidence="2">3.1.3.48</ecNumber>
    </recommendedName>
</protein>
<evidence type="ECO:0000256" key="3">
    <source>
        <dbReference type="ARBA" id="ARBA00022801"/>
    </source>
</evidence>
<dbReference type="Pfam" id="PF01451">
    <property type="entry name" value="LMWPc"/>
    <property type="match status" value="1"/>
</dbReference>
<evidence type="ECO:0000313" key="8">
    <source>
        <dbReference type="Proteomes" id="UP000584824"/>
    </source>
</evidence>
<dbReference type="InterPro" id="IPR023485">
    <property type="entry name" value="Ptyr_pPase"/>
</dbReference>
<name>A0A7W6K2L1_9HYPH</name>
<dbReference type="InterPro" id="IPR036196">
    <property type="entry name" value="Ptyr_pPase_sf"/>
</dbReference>
<evidence type="ECO:0000259" key="6">
    <source>
        <dbReference type="SMART" id="SM00226"/>
    </source>
</evidence>
<keyword evidence="4" id="KW-0904">Protein phosphatase</keyword>
<comment type="caution">
    <text evidence="7">The sequence shown here is derived from an EMBL/GenBank/DDBJ whole genome shotgun (WGS) entry which is preliminary data.</text>
</comment>
<feature type="active site" description="Nucleophile" evidence="5">
    <location>
        <position position="10"/>
    </location>
</feature>
<dbReference type="EMBL" id="JACIDU010000009">
    <property type="protein sequence ID" value="MBB4104008.1"/>
    <property type="molecule type" value="Genomic_DNA"/>
</dbReference>
<organism evidence="7 8">
    <name type="scientific">Allorhizobium borbori</name>
    <dbReference type="NCBI Taxonomy" id="485907"/>
    <lineage>
        <taxon>Bacteria</taxon>
        <taxon>Pseudomonadati</taxon>
        <taxon>Pseudomonadota</taxon>
        <taxon>Alphaproteobacteria</taxon>
        <taxon>Hyphomicrobiales</taxon>
        <taxon>Rhizobiaceae</taxon>
        <taxon>Rhizobium/Agrobacterium group</taxon>
        <taxon>Allorhizobium</taxon>
    </lineage>
</organism>
<feature type="active site" description="Proton donor" evidence="5">
    <location>
        <position position="126"/>
    </location>
</feature>
<dbReference type="PANTHER" id="PTHR11717">
    <property type="entry name" value="LOW MOLECULAR WEIGHT PROTEIN TYROSINE PHOSPHATASE"/>
    <property type="match status" value="1"/>
</dbReference>
<dbReference type="SMART" id="SM00226">
    <property type="entry name" value="LMWPc"/>
    <property type="match status" value="1"/>
</dbReference>
<dbReference type="PRINTS" id="PR00719">
    <property type="entry name" value="LMWPTPASE"/>
</dbReference>
<dbReference type="GO" id="GO:0004725">
    <property type="term" value="F:protein tyrosine phosphatase activity"/>
    <property type="evidence" value="ECO:0007669"/>
    <property type="project" value="UniProtKB-EC"/>
</dbReference>
<evidence type="ECO:0000256" key="5">
    <source>
        <dbReference type="PIRSR" id="PIRSR617867-1"/>
    </source>
</evidence>
<dbReference type="Proteomes" id="UP000584824">
    <property type="component" value="Unassembled WGS sequence"/>
</dbReference>
<accession>A0A7W6K2L1</accession>
<dbReference type="SUPFAM" id="SSF52788">
    <property type="entry name" value="Phosphotyrosine protein phosphatases I"/>
    <property type="match status" value="1"/>
</dbReference>
<evidence type="ECO:0000256" key="4">
    <source>
        <dbReference type="ARBA" id="ARBA00022912"/>
    </source>
</evidence>
<dbReference type="RefSeq" id="WP_183793068.1">
    <property type="nucleotide sequence ID" value="NZ_JACIDU010000009.1"/>
</dbReference>
<sequence length="159" mass="17582">MSVQSVLFVCTGNICRSPLAEGIFLHLARERGEAGLYTADSAGTGGWHQGSLPDSRSIRVAARHGIDITDQRARKIVERDFERFDLILGLDRGHVLKLKAHAPSAFENRIHLFSRFATGRDFDVPDPYYGGPDGFDDVYNMLFSGCGLLLDRLRASRGS</sequence>
<dbReference type="AlphaFoldDB" id="A0A7W6K2L1"/>